<feature type="transmembrane region" description="Helical" evidence="1">
    <location>
        <begin position="15"/>
        <end position="41"/>
    </location>
</feature>
<accession>A1STM8</accession>
<dbReference type="eggNOG" id="ENOG5032ZK4">
    <property type="taxonomic scope" value="Bacteria"/>
</dbReference>
<evidence type="ECO:0000313" key="2">
    <source>
        <dbReference type="EMBL" id="ABM02843.1"/>
    </source>
</evidence>
<feature type="transmembrane region" description="Helical" evidence="1">
    <location>
        <begin position="142"/>
        <end position="162"/>
    </location>
</feature>
<dbReference type="OrthoDB" id="6522758at2"/>
<dbReference type="RefSeq" id="WP_011769406.1">
    <property type="nucleotide sequence ID" value="NC_008709.1"/>
</dbReference>
<organism evidence="2 3">
    <name type="scientific">Psychromonas ingrahamii (strain DSM 17664 / CCUG 51855 / 37)</name>
    <dbReference type="NCBI Taxonomy" id="357804"/>
    <lineage>
        <taxon>Bacteria</taxon>
        <taxon>Pseudomonadati</taxon>
        <taxon>Pseudomonadota</taxon>
        <taxon>Gammaproteobacteria</taxon>
        <taxon>Alteromonadales</taxon>
        <taxon>Psychromonadaceae</taxon>
        <taxon>Psychromonas</taxon>
    </lineage>
</organism>
<feature type="transmembrane region" description="Helical" evidence="1">
    <location>
        <begin position="111"/>
        <end position="130"/>
    </location>
</feature>
<evidence type="ECO:0000256" key="1">
    <source>
        <dbReference type="SAM" id="Phobius"/>
    </source>
</evidence>
<keyword evidence="1" id="KW-0472">Membrane</keyword>
<dbReference type="STRING" id="357804.Ping_1004"/>
<dbReference type="AlphaFoldDB" id="A1STM8"/>
<dbReference type="EMBL" id="CP000510">
    <property type="protein sequence ID" value="ABM02843.1"/>
    <property type="molecule type" value="Genomic_DNA"/>
</dbReference>
<sequence length="178" mass="20747">MRCFIRKHFYWFNFIWFQLMWFIAVFFTVSGEIFLIFSLLLHFYLSPDRKFDLASLITISAIGGTVDLLLSWLGIMIFPEAALLPLWLVLLWAHFAVALNHGMSWLNKIPLYFQVVFGGLFGPLSYYAGYKFGAVDFPLPPLQTVFIFIVIWAILLPVYLSISRSYGDRYDKSKPKYS</sequence>
<keyword evidence="1" id="KW-0812">Transmembrane</keyword>
<keyword evidence="3" id="KW-1185">Reference proteome</keyword>
<reference evidence="2 3" key="1">
    <citation type="submission" date="2007-01" db="EMBL/GenBank/DDBJ databases">
        <title>Complete sequence of Psychromonas ingrahamii 37.</title>
        <authorList>
            <consortium name="US DOE Joint Genome Institute"/>
            <person name="Copeland A."/>
            <person name="Lucas S."/>
            <person name="Lapidus A."/>
            <person name="Barry K."/>
            <person name="Detter J.C."/>
            <person name="Glavina del Rio T."/>
            <person name="Hammon N."/>
            <person name="Israni S."/>
            <person name="Dalin E."/>
            <person name="Tice H."/>
            <person name="Pitluck S."/>
            <person name="Thompson L.S."/>
            <person name="Brettin T."/>
            <person name="Bruce D."/>
            <person name="Han C."/>
            <person name="Tapia R."/>
            <person name="Schmutz J."/>
            <person name="Larimer F."/>
            <person name="Land M."/>
            <person name="Hauser L."/>
            <person name="Kyrpides N."/>
            <person name="Ivanova N."/>
            <person name="Staley J."/>
            <person name="Richardson P."/>
        </authorList>
    </citation>
    <scope>NUCLEOTIDE SEQUENCE [LARGE SCALE GENOMIC DNA]</scope>
    <source>
        <strain evidence="2 3">37</strain>
    </source>
</reference>
<proteinExistence type="predicted"/>
<dbReference type="HOGENOM" id="CLU_110723_0_1_6"/>
<keyword evidence="1" id="KW-1133">Transmembrane helix</keyword>
<name>A1STM8_PSYIN</name>
<dbReference type="Pfam" id="PF11086">
    <property type="entry name" value="DUF2878"/>
    <property type="match status" value="1"/>
</dbReference>
<evidence type="ECO:0000313" key="3">
    <source>
        <dbReference type="Proteomes" id="UP000000639"/>
    </source>
</evidence>
<dbReference type="InterPro" id="IPR021306">
    <property type="entry name" value="DUF2878"/>
</dbReference>
<protein>
    <submittedName>
        <fullName evidence="2">Conserved hypothetical membrane protein</fullName>
    </submittedName>
</protein>
<gene>
    <name evidence="2" type="ordered locus">Ping_1004</name>
</gene>
<dbReference type="KEGG" id="pin:Ping_1004"/>
<dbReference type="Proteomes" id="UP000000639">
    <property type="component" value="Chromosome"/>
</dbReference>